<comment type="caution">
    <text evidence="2">The sequence shown here is derived from an EMBL/GenBank/DDBJ whole genome shotgun (WGS) entry which is preliminary data.</text>
</comment>
<keyword evidence="1" id="KW-0472">Membrane</keyword>
<reference evidence="2" key="1">
    <citation type="journal article" date="2020" name="mSystems">
        <title>Genome- and Community-Level Interaction Insights into Carbon Utilization and Element Cycling Functions of Hydrothermarchaeota in Hydrothermal Sediment.</title>
        <authorList>
            <person name="Zhou Z."/>
            <person name="Liu Y."/>
            <person name="Xu W."/>
            <person name="Pan J."/>
            <person name="Luo Z.H."/>
            <person name="Li M."/>
        </authorList>
    </citation>
    <scope>NUCLEOTIDE SEQUENCE [LARGE SCALE GENOMIC DNA]</scope>
    <source>
        <strain evidence="2">SpSt-961</strain>
    </source>
</reference>
<protein>
    <submittedName>
        <fullName evidence="2">Uncharacterized protein</fullName>
    </submittedName>
</protein>
<accession>A0A7V3RHH2</accession>
<proteinExistence type="predicted"/>
<organism evidence="2">
    <name type="scientific">candidate division WOR-3 bacterium</name>
    <dbReference type="NCBI Taxonomy" id="2052148"/>
    <lineage>
        <taxon>Bacteria</taxon>
        <taxon>Bacteria division WOR-3</taxon>
    </lineage>
</organism>
<feature type="transmembrane region" description="Helical" evidence="1">
    <location>
        <begin position="136"/>
        <end position="159"/>
    </location>
</feature>
<dbReference type="AlphaFoldDB" id="A0A7V3RHH2"/>
<gene>
    <name evidence="2" type="ORF">ENX68_04550</name>
</gene>
<keyword evidence="1" id="KW-1133">Transmembrane helix</keyword>
<keyword evidence="1" id="KW-0812">Transmembrane</keyword>
<evidence type="ECO:0000313" key="2">
    <source>
        <dbReference type="EMBL" id="HGE78254.1"/>
    </source>
</evidence>
<name>A0A7V3RHH2_UNCW3</name>
<feature type="transmembrane region" description="Helical" evidence="1">
    <location>
        <begin position="171"/>
        <end position="190"/>
    </location>
</feature>
<evidence type="ECO:0000256" key="1">
    <source>
        <dbReference type="SAM" id="Phobius"/>
    </source>
</evidence>
<sequence length="264" mass="28546">MNSFGKTLIFLFACIVCGYASQDPLSDSVTPLYANYDGLDLLSDVPWVINKDESIPFFFITKSCKEAALNEYYSFGNSEISDSSTNDTIKRQKIQSDASRVTLGKIALESVGAVTGGLFAYGTIHLLFRHTGFWEGLMTVLVVPIGIAGGSTFMGNLLMDPNGSFIKSLRGTAIGTVVGLGFATIAGLTGTEGTWDHLRWDPKPITYVCLIAAALSPVSGAVIGYNQKGASYCLIGVKDSEDSRIEFRYLNELSLKLQIITVKF</sequence>
<feature type="transmembrane region" description="Helical" evidence="1">
    <location>
        <begin position="205"/>
        <end position="225"/>
    </location>
</feature>
<dbReference type="EMBL" id="DTOZ01000122">
    <property type="protein sequence ID" value="HGE78254.1"/>
    <property type="molecule type" value="Genomic_DNA"/>
</dbReference>